<sequence length="793" mass="85539">MSDSPAQPAGQSSGMPRAEPQNLPPAVMEFLQQHGYDKILQALQAEMQSRGAEGKEADGAPAEGAAAGEAAPAAAAAAAAPGAEAIFRAPEPIALDNMVKRNIPQATTVSVSTMSDKITPDFIAQAKYVIDQLQTRLEAANADEEAGKPPQNPGAFIDPSDRVEGYKRYRRWVSEGLDLWREHSEHHKLYHPSELSYLSAISAPHQILLDPYCKRLRSERYQVPMSRNSYALLIQWLSGASLDEEWEAGLHSVPGRAKEAIRAIVNSRLDIKVSDSAMPLDKIAIASSSGLLASILPPGQSPEKFNSQTSLKLGAPHMLEKLREEVIRVIREEDEAAEGGEGGMANGHANGVDANGDVEMGDSREPGAMSPSKKIKMELDESRDPDLVRPDPSETLPPQPTFYKVTDVKREVEAVRDKRKMIRLGPKPEEAEGSPVLPSIVAFTMFDGGENISSVTFSPDSSLIAAGSSESSIRLWSLKNEKLKAKSIDPNTGKLVEDEGLAMRKLIGHSGPVYGLSFDPISGSGGPPHALLSSSQDGTVRLWSMDTYSNLVVYRGHGREPVWDVEWGPMGVYFASGSRDRTARLWSSDRVTPLRMYTGHLSDVNFHPNSLYLATGSSDDSCRLWDVQRGSCIRLFLGHTDAVTTMAISPDGRTLASAGLDASIYLWDLGSARPIKKMTGHTAPIESLSFSAESSVLVSGSLDCTVRCWDVRGAGGPRSSSMDGRRSGADLTSGAAGTLPMGPGEMNWEDMNQTADLLSTFHTKRTPILTTHYTPRNLCMVAGSFVPPANKAA</sequence>
<dbReference type="GeneID" id="25986423"/>
<dbReference type="PROSITE" id="PS50294">
    <property type="entry name" value="WD_REPEATS_REGION"/>
    <property type="match status" value="5"/>
</dbReference>
<dbReference type="OrthoDB" id="10266330at2759"/>
<dbReference type="PANTHER" id="PTHR19879:SF1">
    <property type="entry name" value="CANNONBALL-RELATED"/>
    <property type="match status" value="1"/>
</dbReference>
<dbReference type="HOGENOM" id="CLU_005884_0_0_1"/>
<name>J4UBA7_TRIAS</name>
<dbReference type="KEGG" id="tasa:A1Q1_02910"/>
<gene>
    <name evidence="11" type="ORF">A1Q1_02910</name>
</gene>
<feature type="region of interest" description="Disordered" evidence="9">
    <location>
        <begin position="336"/>
        <end position="401"/>
    </location>
</feature>
<dbReference type="GO" id="GO:0006367">
    <property type="term" value="P:transcription initiation at RNA polymerase II promoter"/>
    <property type="evidence" value="ECO:0007669"/>
    <property type="project" value="TreeGrafter"/>
</dbReference>
<evidence type="ECO:0000313" key="12">
    <source>
        <dbReference type="Proteomes" id="UP000002748"/>
    </source>
</evidence>
<dbReference type="InterPro" id="IPR015943">
    <property type="entry name" value="WD40/YVTN_repeat-like_dom_sf"/>
</dbReference>
<feature type="region of interest" description="Disordered" evidence="9">
    <location>
        <begin position="141"/>
        <end position="160"/>
    </location>
</feature>
<dbReference type="InterPro" id="IPR006594">
    <property type="entry name" value="LisH"/>
</dbReference>
<dbReference type="Proteomes" id="UP000002748">
    <property type="component" value="Unassembled WGS sequence"/>
</dbReference>
<feature type="repeat" description="WD" evidence="8">
    <location>
        <begin position="562"/>
        <end position="587"/>
    </location>
</feature>
<evidence type="ECO:0000256" key="9">
    <source>
        <dbReference type="SAM" id="MobiDB-lite"/>
    </source>
</evidence>
<evidence type="ECO:0000256" key="2">
    <source>
        <dbReference type="ARBA" id="ARBA00009435"/>
    </source>
</evidence>
<dbReference type="InterPro" id="IPR036322">
    <property type="entry name" value="WD40_repeat_dom_sf"/>
</dbReference>
<dbReference type="InterPro" id="IPR019775">
    <property type="entry name" value="WD40_repeat_CS"/>
</dbReference>
<dbReference type="InterPro" id="IPR037264">
    <property type="entry name" value="TFIID_NTD2_sf"/>
</dbReference>
<dbReference type="SUPFAM" id="SSF160897">
    <property type="entry name" value="Taf5 N-terminal domain-like"/>
    <property type="match status" value="1"/>
</dbReference>
<evidence type="ECO:0000313" key="11">
    <source>
        <dbReference type="EMBL" id="EJT48100.1"/>
    </source>
</evidence>
<dbReference type="PANTHER" id="PTHR19879">
    <property type="entry name" value="TRANSCRIPTION INITIATION FACTOR TFIID"/>
    <property type="match status" value="1"/>
</dbReference>
<protein>
    <recommendedName>
        <fullName evidence="10">TFIID subunit TAF5 NTD2 domain-containing protein</fullName>
    </recommendedName>
</protein>
<feature type="compositionally biased region" description="Basic and acidic residues" evidence="9">
    <location>
        <begin position="375"/>
        <end position="392"/>
    </location>
</feature>
<proteinExistence type="inferred from homology"/>
<keyword evidence="6" id="KW-0804">Transcription</keyword>
<feature type="repeat" description="WD" evidence="8">
    <location>
        <begin position="678"/>
        <end position="712"/>
    </location>
</feature>
<dbReference type="GO" id="GO:0005669">
    <property type="term" value="C:transcription factor TFIID complex"/>
    <property type="evidence" value="ECO:0007669"/>
    <property type="project" value="TreeGrafter"/>
</dbReference>
<comment type="similarity">
    <text evidence="2">Belongs to the WD repeat TAF5 family.</text>
</comment>
<feature type="region of interest" description="Disordered" evidence="9">
    <location>
        <begin position="715"/>
        <end position="736"/>
    </location>
</feature>
<keyword evidence="3 8" id="KW-0853">WD repeat</keyword>
<dbReference type="RefSeq" id="XP_014179614.1">
    <property type="nucleotide sequence ID" value="XM_014324139.1"/>
</dbReference>
<dbReference type="InterPro" id="IPR020472">
    <property type="entry name" value="WD40_PAC1"/>
</dbReference>
<dbReference type="Pfam" id="PF00400">
    <property type="entry name" value="WD40"/>
    <property type="match status" value="6"/>
</dbReference>
<dbReference type="PROSITE" id="PS50896">
    <property type="entry name" value="LISH"/>
    <property type="match status" value="1"/>
</dbReference>
<evidence type="ECO:0000256" key="8">
    <source>
        <dbReference type="PROSITE-ProRule" id="PRU00221"/>
    </source>
</evidence>
<evidence type="ECO:0000256" key="6">
    <source>
        <dbReference type="ARBA" id="ARBA00023163"/>
    </source>
</evidence>
<dbReference type="SMART" id="SM00320">
    <property type="entry name" value="WD40"/>
    <property type="match status" value="6"/>
</dbReference>
<feature type="repeat" description="WD" evidence="8">
    <location>
        <begin position="506"/>
        <end position="553"/>
    </location>
</feature>
<dbReference type="Pfam" id="PF04494">
    <property type="entry name" value="TFIID_NTD2"/>
    <property type="match status" value="1"/>
</dbReference>
<keyword evidence="4" id="KW-0677">Repeat</keyword>
<evidence type="ECO:0000256" key="7">
    <source>
        <dbReference type="ARBA" id="ARBA00023242"/>
    </source>
</evidence>
<feature type="compositionally biased region" description="Polar residues" evidence="9">
    <location>
        <begin position="1"/>
        <end position="14"/>
    </location>
</feature>
<dbReference type="InterPro" id="IPR001680">
    <property type="entry name" value="WD40_rpt"/>
</dbReference>
<dbReference type="CDD" id="cd00200">
    <property type="entry name" value="WD40"/>
    <property type="match status" value="1"/>
</dbReference>
<feature type="region of interest" description="Disordered" evidence="9">
    <location>
        <begin position="47"/>
        <end position="66"/>
    </location>
</feature>
<feature type="repeat" description="WD" evidence="8">
    <location>
        <begin position="636"/>
        <end position="677"/>
    </location>
</feature>
<dbReference type="Gene3D" id="2.130.10.10">
    <property type="entry name" value="YVTN repeat-like/Quinoprotein amine dehydrogenase"/>
    <property type="match status" value="2"/>
</dbReference>
<evidence type="ECO:0000256" key="3">
    <source>
        <dbReference type="ARBA" id="ARBA00022574"/>
    </source>
</evidence>
<feature type="domain" description="TFIID subunit TAF5 NTD2" evidence="10">
    <location>
        <begin position="180"/>
        <end position="239"/>
    </location>
</feature>
<dbReference type="Gene3D" id="1.25.40.500">
    <property type="entry name" value="TFIID subunit TAF5, NTD2 domain"/>
    <property type="match status" value="1"/>
</dbReference>
<evidence type="ECO:0000256" key="4">
    <source>
        <dbReference type="ARBA" id="ARBA00022737"/>
    </source>
</evidence>
<feature type="repeat" description="WD" evidence="8">
    <location>
        <begin position="452"/>
        <end position="486"/>
    </location>
</feature>
<dbReference type="PROSITE" id="PS50082">
    <property type="entry name" value="WD_REPEATS_2"/>
    <property type="match status" value="6"/>
</dbReference>
<feature type="region of interest" description="Disordered" evidence="9">
    <location>
        <begin position="1"/>
        <end position="27"/>
    </location>
</feature>
<comment type="subcellular location">
    <subcellularLocation>
        <location evidence="1">Nucleus</location>
    </subcellularLocation>
</comment>
<evidence type="ECO:0000259" key="10">
    <source>
        <dbReference type="Pfam" id="PF04494"/>
    </source>
</evidence>
<dbReference type="EMBL" id="ALBS01000212">
    <property type="protein sequence ID" value="EJT48100.1"/>
    <property type="molecule type" value="Genomic_DNA"/>
</dbReference>
<reference evidence="11 12" key="1">
    <citation type="journal article" date="2012" name="Eukaryot. Cell">
        <title>Draft genome sequence of CBS 2479, the standard type strain of Trichosporon asahii.</title>
        <authorList>
            <person name="Yang R.Y."/>
            <person name="Li H.T."/>
            <person name="Zhu H."/>
            <person name="Zhou G.P."/>
            <person name="Wang M."/>
            <person name="Wang L."/>
        </authorList>
    </citation>
    <scope>NUCLEOTIDE SEQUENCE [LARGE SCALE GENOMIC DNA]</scope>
    <source>
        <strain evidence="12">ATCC 90039 / CBS 2479 / JCM 2466 / KCTC 7840 / NCYC 2677 / UAMH 7654</strain>
    </source>
</reference>
<dbReference type="AlphaFoldDB" id="J4UBA7"/>
<dbReference type="VEuPathDB" id="FungiDB:A1Q1_02910"/>
<dbReference type="PROSITE" id="PS00678">
    <property type="entry name" value="WD_REPEATS_1"/>
    <property type="match status" value="2"/>
</dbReference>
<keyword evidence="5" id="KW-0805">Transcription regulation</keyword>
<feature type="repeat" description="WD" evidence="8">
    <location>
        <begin position="594"/>
        <end position="635"/>
    </location>
</feature>
<keyword evidence="7" id="KW-0539">Nucleus</keyword>
<dbReference type="SUPFAM" id="SSF50978">
    <property type="entry name" value="WD40 repeat-like"/>
    <property type="match status" value="1"/>
</dbReference>
<dbReference type="GO" id="GO:0016251">
    <property type="term" value="F:RNA polymerase II general transcription initiation factor activity"/>
    <property type="evidence" value="ECO:0007669"/>
    <property type="project" value="TreeGrafter"/>
</dbReference>
<evidence type="ECO:0000256" key="1">
    <source>
        <dbReference type="ARBA" id="ARBA00004123"/>
    </source>
</evidence>
<evidence type="ECO:0000256" key="5">
    <source>
        <dbReference type="ARBA" id="ARBA00023015"/>
    </source>
</evidence>
<dbReference type="PRINTS" id="PR00320">
    <property type="entry name" value="GPROTEINBRPT"/>
</dbReference>
<organism evidence="11 12">
    <name type="scientific">Trichosporon asahii var. asahii (strain ATCC 90039 / CBS 2479 / JCM 2466 / KCTC 7840 / NBRC 103889/ NCYC 2677 / UAMH 7654)</name>
    <name type="common">Yeast</name>
    <dbReference type="NCBI Taxonomy" id="1186058"/>
    <lineage>
        <taxon>Eukaryota</taxon>
        <taxon>Fungi</taxon>
        <taxon>Dikarya</taxon>
        <taxon>Basidiomycota</taxon>
        <taxon>Agaricomycotina</taxon>
        <taxon>Tremellomycetes</taxon>
        <taxon>Trichosporonales</taxon>
        <taxon>Trichosporonaceae</taxon>
        <taxon>Trichosporon</taxon>
    </lineage>
</organism>
<comment type="caution">
    <text evidence="11">The sequence shown here is derived from an EMBL/GenBank/DDBJ whole genome shotgun (WGS) entry which is preliminary data.</text>
</comment>
<dbReference type="InterPro" id="IPR007582">
    <property type="entry name" value="TFIID_NTD2"/>
</dbReference>
<accession>J4UBA7</accession>